<reference evidence="3" key="1">
    <citation type="submission" date="2025-08" db="UniProtKB">
        <authorList>
            <consortium name="RefSeq"/>
        </authorList>
    </citation>
    <scope>IDENTIFICATION</scope>
    <source>
        <strain evidence="3">Airmid</strain>
    </source>
</reference>
<gene>
    <name evidence="3" type="primary">LOC113798220</name>
</gene>
<keyword evidence="2" id="KW-1185">Reference proteome</keyword>
<accession>A0A6P6YI42</accession>
<name>A0A6P6YI42_DERPT</name>
<dbReference type="Proteomes" id="UP000515146">
    <property type="component" value="Unplaced"/>
</dbReference>
<evidence type="ECO:0000313" key="3">
    <source>
        <dbReference type="RefSeq" id="XP_027204519.1"/>
    </source>
</evidence>
<feature type="domain" description="CTNNB1 binding N-teminal" evidence="1">
    <location>
        <begin position="6"/>
        <end position="53"/>
    </location>
</feature>
<evidence type="ECO:0000259" key="1">
    <source>
        <dbReference type="Pfam" id="PF08347"/>
    </source>
</evidence>
<dbReference type="Pfam" id="PF08347">
    <property type="entry name" value="CTNNB1_binding"/>
    <property type="match status" value="1"/>
</dbReference>
<protein>
    <submittedName>
        <fullName evidence="3">Uncharacterized protein LOC113798220</fullName>
    </submittedName>
</protein>
<dbReference type="RefSeq" id="XP_027204519.1">
    <property type="nucleotide sequence ID" value="XM_027348718.1"/>
</dbReference>
<sequence>MPVGNQSAEDLASSDEIKVFKFEGEDEKRASADLTDLKSSLITETTVSTSSLPSTTSLSATSSTILNDSINNRIITNGGGLLQSPSSSPINRATEFGGKFEPTTLHQYSPFGYPPFGNTHSPYHPHNGTTLGQMVGVFNFFFRFVFKRFQFLIIWSFQ</sequence>
<organism evidence="2 3">
    <name type="scientific">Dermatophagoides pteronyssinus</name>
    <name type="common">European house dust mite</name>
    <dbReference type="NCBI Taxonomy" id="6956"/>
    <lineage>
        <taxon>Eukaryota</taxon>
        <taxon>Metazoa</taxon>
        <taxon>Ecdysozoa</taxon>
        <taxon>Arthropoda</taxon>
        <taxon>Chelicerata</taxon>
        <taxon>Arachnida</taxon>
        <taxon>Acari</taxon>
        <taxon>Acariformes</taxon>
        <taxon>Sarcoptiformes</taxon>
        <taxon>Astigmata</taxon>
        <taxon>Psoroptidia</taxon>
        <taxon>Analgoidea</taxon>
        <taxon>Pyroglyphidae</taxon>
        <taxon>Dermatophagoidinae</taxon>
        <taxon>Dermatophagoides</taxon>
    </lineage>
</organism>
<dbReference type="InterPro" id="IPR027397">
    <property type="entry name" value="Catenin-bd_sf"/>
</dbReference>
<dbReference type="GO" id="GO:0009887">
    <property type="term" value="P:animal organ morphogenesis"/>
    <property type="evidence" value="ECO:0007669"/>
    <property type="project" value="UniProtKB-ARBA"/>
</dbReference>
<proteinExistence type="predicted"/>
<evidence type="ECO:0000313" key="2">
    <source>
        <dbReference type="Proteomes" id="UP000515146"/>
    </source>
</evidence>
<dbReference type="AlphaFoldDB" id="A0A6P6YI42"/>
<dbReference type="KEGG" id="dpte:113798220"/>
<dbReference type="InParanoid" id="A0A6P6YI42"/>
<dbReference type="Gene3D" id="4.10.900.10">
    <property type="entry name" value="TCF3-CBD (Catenin binding domain)"/>
    <property type="match status" value="1"/>
</dbReference>
<dbReference type="InterPro" id="IPR013558">
    <property type="entry name" value="CTNNB1-bd_N"/>
</dbReference>
<dbReference type="OrthoDB" id="2307332at2759"/>